<dbReference type="InterPro" id="IPR012338">
    <property type="entry name" value="Beta-lactam/transpept-like"/>
</dbReference>
<evidence type="ECO:0000259" key="1">
    <source>
        <dbReference type="Pfam" id="PF00144"/>
    </source>
</evidence>
<keyword evidence="3" id="KW-1185">Reference proteome</keyword>
<evidence type="ECO:0000313" key="2">
    <source>
        <dbReference type="EMBL" id="TDL90527.1"/>
    </source>
</evidence>
<dbReference type="InterPro" id="IPR050491">
    <property type="entry name" value="AmpC-like"/>
</dbReference>
<dbReference type="Proteomes" id="UP000294562">
    <property type="component" value="Unassembled WGS sequence"/>
</dbReference>
<feature type="domain" description="Beta-lactamase-related" evidence="1">
    <location>
        <begin position="31"/>
        <end position="323"/>
    </location>
</feature>
<gene>
    <name evidence="2" type="ORF">E2L05_05365</name>
</gene>
<dbReference type="RefSeq" id="WP_133341868.1">
    <property type="nucleotide sequence ID" value="NZ_SMZO01000008.1"/>
</dbReference>
<organism evidence="2 3">
    <name type="scientific">Meridianimarinicoccus aquatilis</name>
    <dbReference type="NCBI Taxonomy" id="2552766"/>
    <lineage>
        <taxon>Bacteria</taxon>
        <taxon>Pseudomonadati</taxon>
        <taxon>Pseudomonadota</taxon>
        <taxon>Alphaproteobacteria</taxon>
        <taxon>Rhodobacterales</taxon>
        <taxon>Paracoccaceae</taxon>
        <taxon>Meridianimarinicoccus</taxon>
    </lineage>
</organism>
<dbReference type="SUPFAM" id="SSF56601">
    <property type="entry name" value="beta-lactamase/transpeptidase-like"/>
    <property type="match status" value="1"/>
</dbReference>
<dbReference type="PANTHER" id="PTHR46825">
    <property type="entry name" value="D-ALANYL-D-ALANINE-CARBOXYPEPTIDASE/ENDOPEPTIDASE AMPH"/>
    <property type="match status" value="1"/>
</dbReference>
<dbReference type="EMBL" id="SMZO01000008">
    <property type="protein sequence ID" value="TDL90527.1"/>
    <property type="molecule type" value="Genomic_DNA"/>
</dbReference>
<name>A0A4R6B1I9_9RHOB</name>
<evidence type="ECO:0000313" key="3">
    <source>
        <dbReference type="Proteomes" id="UP000294562"/>
    </source>
</evidence>
<dbReference type="Pfam" id="PF00144">
    <property type="entry name" value="Beta-lactamase"/>
    <property type="match status" value="1"/>
</dbReference>
<sequence>MTLNGDLQRLIDTECAKANTHNVILRIESGNGQVRFKGSAAAARPEAPFAIASISKMFTATLILQLAEEGQIDLNQTVQSLLRTVDLSALHVVKGVDYGPSLSVRQLIHQTSGLADYYASNLSADLKQNIDRSFGLHDVLQMTRALPPQAAPDSGRSYYSDTNYQLLGAVIEAVTSQTFDQAVQSRICEPLGLRETAVLNDDDAGLPIYYKSQSLNVPRTLASMGPDGGILSTMDDLLTFLRAFIQGQLFNPENAAQIRQWNRLFFPFQYGYGVMRIKLPRWMTLFRATPELIGHSGASGSFAFHAPGPDIYLIGTFNQTDAPQRPISFMLKALRIIERHGIS</sequence>
<accession>A0A4R6B1I9</accession>
<dbReference type="AlphaFoldDB" id="A0A4R6B1I9"/>
<protein>
    <submittedName>
        <fullName evidence="2">Class A beta-lactamase-related serine hydrolase</fullName>
    </submittedName>
</protein>
<dbReference type="InterPro" id="IPR001466">
    <property type="entry name" value="Beta-lactam-related"/>
</dbReference>
<dbReference type="GO" id="GO:0016787">
    <property type="term" value="F:hydrolase activity"/>
    <property type="evidence" value="ECO:0007669"/>
    <property type="project" value="UniProtKB-KW"/>
</dbReference>
<keyword evidence="2" id="KW-0378">Hydrolase</keyword>
<dbReference type="PANTHER" id="PTHR46825:SF7">
    <property type="entry name" value="D-ALANYL-D-ALANINE CARBOXYPEPTIDASE"/>
    <property type="match status" value="1"/>
</dbReference>
<comment type="caution">
    <text evidence="2">The sequence shown here is derived from an EMBL/GenBank/DDBJ whole genome shotgun (WGS) entry which is preliminary data.</text>
</comment>
<proteinExistence type="predicted"/>
<dbReference type="OrthoDB" id="5377981at2"/>
<reference evidence="2 3" key="1">
    <citation type="submission" date="2019-03" db="EMBL/GenBank/DDBJ databases">
        <title>Rhodobacteraceae bacterium SM1902, a new member of the family Rhodobacteraceae isolated from Yantai.</title>
        <authorList>
            <person name="Sun Y."/>
        </authorList>
    </citation>
    <scope>NUCLEOTIDE SEQUENCE [LARGE SCALE GENOMIC DNA]</scope>
    <source>
        <strain evidence="2 3">SM1902</strain>
    </source>
</reference>
<dbReference type="Gene3D" id="3.40.710.10">
    <property type="entry name" value="DD-peptidase/beta-lactamase superfamily"/>
    <property type="match status" value="1"/>
</dbReference>